<dbReference type="RefSeq" id="XP_026111874.1">
    <property type="nucleotide sequence ID" value="XM_026256089.1"/>
</dbReference>
<dbReference type="PANTHER" id="PTHR40552">
    <property type="entry name" value="AT05186P-RELATED"/>
    <property type="match status" value="1"/>
</dbReference>
<dbReference type="KEGG" id="caua:113089631"/>
<accession>A0A6P6NTT4</accession>
<dbReference type="Proteomes" id="UP000515129">
    <property type="component" value="Unplaced"/>
</dbReference>
<protein>
    <submittedName>
        <fullName evidence="2">Uncharacterized protein LOC113089631</fullName>
    </submittedName>
</protein>
<gene>
    <name evidence="2" type="primary">LOC113089631</name>
</gene>
<dbReference type="AlphaFoldDB" id="A0A6P6NTT4"/>
<keyword evidence="1" id="KW-1185">Reference proteome</keyword>
<reference evidence="2" key="1">
    <citation type="submission" date="2025-08" db="UniProtKB">
        <authorList>
            <consortium name="RefSeq"/>
        </authorList>
    </citation>
    <scope>IDENTIFICATION</scope>
    <source>
        <strain evidence="2">Wakin</strain>
        <tissue evidence="2">Muscle</tissue>
    </source>
</reference>
<name>A0A6P6NTT4_CARAU</name>
<proteinExistence type="predicted"/>
<sequence>MQEGNGDLHFSHWISGQHTVFNKICEVSVEQRPDVKKIELYEIVQEIFFSYDSCLLAINGEICAIMKHNDYYVVVDYNVRNASGLGSDIGTSVVVFNTNWQDLILHIDALMVSLNADTLNICGVKVQVIESEMSACNSNVKVETNSCPAKKIDESTVFPSNERKSVRGSFHQGDFKFKWAGRQCVAVSLAAMAMHNVQSVFSWETCDLDNVVNLGDSLYSDLHQSGSITDPTDDKLLCIPDLPQEYVFKTNAFKFEYGRCVSGCVDVVDGEFLRSGAWQFWND</sequence>
<dbReference type="GeneID" id="113089631"/>
<dbReference type="PANTHER" id="PTHR40552:SF6">
    <property type="entry name" value="FI09606P-RELATED"/>
    <property type="match status" value="1"/>
</dbReference>
<organism evidence="1 2">
    <name type="scientific">Carassius auratus</name>
    <name type="common">Goldfish</name>
    <dbReference type="NCBI Taxonomy" id="7957"/>
    <lineage>
        <taxon>Eukaryota</taxon>
        <taxon>Metazoa</taxon>
        <taxon>Chordata</taxon>
        <taxon>Craniata</taxon>
        <taxon>Vertebrata</taxon>
        <taxon>Euteleostomi</taxon>
        <taxon>Actinopterygii</taxon>
        <taxon>Neopterygii</taxon>
        <taxon>Teleostei</taxon>
        <taxon>Ostariophysi</taxon>
        <taxon>Cypriniformes</taxon>
        <taxon>Cyprinidae</taxon>
        <taxon>Cyprininae</taxon>
        <taxon>Carassius</taxon>
    </lineage>
</organism>
<evidence type="ECO:0000313" key="2">
    <source>
        <dbReference type="RefSeq" id="XP_026111874.1"/>
    </source>
</evidence>
<dbReference type="Gene3D" id="3.90.70.120">
    <property type="match status" value="1"/>
</dbReference>
<evidence type="ECO:0000313" key="1">
    <source>
        <dbReference type="Proteomes" id="UP000515129"/>
    </source>
</evidence>
<dbReference type="OrthoDB" id="8953066at2759"/>